<proteinExistence type="predicted"/>
<evidence type="ECO:0000256" key="1">
    <source>
        <dbReference type="SAM" id="MobiDB-lite"/>
    </source>
</evidence>
<keyword evidence="4" id="KW-1185">Reference proteome</keyword>
<feature type="signal peptide" evidence="2">
    <location>
        <begin position="1"/>
        <end position="36"/>
    </location>
</feature>
<comment type="caution">
    <text evidence="3">The sequence shown here is derived from an EMBL/GenBank/DDBJ whole genome shotgun (WGS) entry which is preliminary data.</text>
</comment>
<name>A0ABV6T118_9RHOB</name>
<dbReference type="Proteomes" id="UP001589920">
    <property type="component" value="Unassembled WGS sequence"/>
</dbReference>
<dbReference type="RefSeq" id="WP_394318112.1">
    <property type="nucleotide sequence ID" value="NZ_JBHMQU010000010.1"/>
</dbReference>
<evidence type="ECO:0000256" key="2">
    <source>
        <dbReference type="SAM" id="SignalP"/>
    </source>
</evidence>
<gene>
    <name evidence="3" type="ORF">ACFHYO_02345</name>
</gene>
<organism evidence="3 4">
    <name type="scientific">Paracoccus panacisoli</name>
    <dbReference type="NCBI Taxonomy" id="1510163"/>
    <lineage>
        <taxon>Bacteria</taxon>
        <taxon>Pseudomonadati</taxon>
        <taxon>Pseudomonadota</taxon>
        <taxon>Alphaproteobacteria</taxon>
        <taxon>Rhodobacterales</taxon>
        <taxon>Paracoccaceae</taxon>
        <taxon>Paracoccus</taxon>
    </lineage>
</organism>
<sequence length="318" mass="31556">MTPSAPNRRPFTPRQPARLALPVLLSGLLLPGLAGAQTAAPGAAAGDTAPPAVTLPAPAPGGSAASGAAATPAPEASAATTDTPATEAPAPDATAPATSTEAATDGTPPAPADATAPEAATPATDAAPPAPADTASATPTTEPTAATCPALGVIDAQQAQIDKVLGLAKDGLVPDQAVTTLYANLARDADAAMKDTPFDAACYRAIGSRADQLDEADGPDRNEARLLHDRVTAAVRRQCEAVTDAAGLTACVTDVTEGLGHGFTAQTVTAMMSALPLRDVTLTDAESRAFLTLLKEKAEAGAIPDGQRADATRKLLGL</sequence>
<accession>A0ABV6T118</accession>
<feature type="chain" id="PRO_5047459724" evidence="2">
    <location>
        <begin position="37"/>
        <end position="318"/>
    </location>
</feature>
<evidence type="ECO:0000313" key="4">
    <source>
        <dbReference type="Proteomes" id="UP001589920"/>
    </source>
</evidence>
<dbReference type="EMBL" id="JBHMQU010000010">
    <property type="protein sequence ID" value="MFC0810952.1"/>
    <property type="molecule type" value="Genomic_DNA"/>
</dbReference>
<evidence type="ECO:0000313" key="3">
    <source>
        <dbReference type="EMBL" id="MFC0810952.1"/>
    </source>
</evidence>
<keyword evidence="2" id="KW-0732">Signal</keyword>
<reference evidence="3 4" key="1">
    <citation type="submission" date="2024-09" db="EMBL/GenBank/DDBJ databases">
        <authorList>
            <person name="Sun Q."/>
            <person name="Mori K."/>
        </authorList>
    </citation>
    <scope>NUCLEOTIDE SEQUENCE [LARGE SCALE GENOMIC DNA]</scope>
    <source>
        <strain evidence="3 4">KCTC 42086</strain>
    </source>
</reference>
<feature type="region of interest" description="Disordered" evidence="1">
    <location>
        <begin position="39"/>
        <end position="144"/>
    </location>
</feature>
<protein>
    <submittedName>
        <fullName evidence="3">Uncharacterized protein</fullName>
    </submittedName>
</protein>